<feature type="transmembrane region" description="Helical" evidence="1">
    <location>
        <begin position="454"/>
        <end position="478"/>
    </location>
</feature>
<protein>
    <recommendedName>
        <fullName evidence="4">DUF2029 domain-containing protein</fullName>
    </recommendedName>
</protein>
<feature type="transmembrane region" description="Helical" evidence="1">
    <location>
        <begin position="420"/>
        <end position="442"/>
    </location>
</feature>
<feature type="transmembrane region" description="Helical" evidence="1">
    <location>
        <begin position="64"/>
        <end position="86"/>
    </location>
</feature>
<feature type="transmembrane region" description="Helical" evidence="1">
    <location>
        <begin position="93"/>
        <end position="110"/>
    </location>
</feature>
<evidence type="ECO:0000313" key="3">
    <source>
        <dbReference type="Proteomes" id="UP000699691"/>
    </source>
</evidence>
<accession>A0A955RW55</accession>
<feature type="transmembrane region" description="Helical" evidence="1">
    <location>
        <begin position="385"/>
        <end position="413"/>
    </location>
</feature>
<evidence type="ECO:0008006" key="4">
    <source>
        <dbReference type="Google" id="ProtNLM"/>
    </source>
</evidence>
<dbReference type="EMBL" id="JAGQKY010000050">
    <property type="protein sequence ID" value="MCA9397494.1"/>
    <property type="molecule type" value="Genomic_DNA"/>
</dbReference>
<dbReference type="Pfam" id="PF26314">
    <property type="entry name" value="MptA_B_family"/>
    <property type="match status" value="1"/>
</dbReference>
<proteinExistence type="predicted"/>
<feature type="transmembrane region" description="Helical" evidence="1">
    <location>
        <begin position="189"/>
        <end position="209"/>
    </location>
</feature>
<feature type="transmembrane region" description="Helical" evidence="1">
    <location>
        <begin position="260"/>
        <end position="286"/>
    </location>
</feature>
<comment type="caution">
    <text evidence="2">The sequence shown here is derived from an EMBL/GenBank/DDBJ whole genome shotgun (WGS) entry which is preliminary data.</text>
</comment>
<gene>
    <name evidence="2" type="ORF">KC573_01580</name>
</gene>
<feature type="transmembrane region" description="Helical" evidence="1">
    <location>
        <begin position="348"/>
        <end position="365"/>
    </location>
</feature>
<name>A0A955RW55_UNCKA</name>
<sequence>MALTMQLSSDKPSLNWRTSSIPFWTYALALLWLYSITFVSFSPLNIANSERIYRYAELLTVPSFIGVLVSIVLAMLIVGHFLFFSIHLTIKNMLLLIVICAVPFLFVYPGDSADFFANLWYAQRVVTLGENPYITKYLFETHHHIQSVIPPTSDSPLLPYGPLWLGIHLGIYVISQSLPLWGQIVVTKIIYLFALLACAYVAAKLGALFTEENKAVKYTAATFISPFMLLGFIGNSHGDIWLLLFFSLSLYLLFKEKILLGLIFFTASICVKYITVIFAPFILIYLIHRYQKTYLPHILLWIIFSLLIGSWSVFILKITGGMLSQTNVSSFSLLQVVSLFSNSTETSGMVKIVMSAVFILLYLLLLVTSRNKDMLNTPQKLLNTLLAITAGFFLFFIHLWGYWYAIWFVPLLFTLKRKDVYFFLLSTAVLLINFIWGWFVFVQFETHVLSITSMAISLAVSILITFILITTLYIRIFITPEIQHRKDILI</sequence>
<evidence type="ECO:0000313" key="2">
    <source>
        <dbReference type="EMBL" id="MCA9397494.1"/>
    </source>
</evidence>
<reference evidence="2" key="1">
    <citation type="submission" date="2020-04" db="EMBL/GenBank/DDBJ databases">
        <authorList>
            <person name="Zhang T."/>
        </authorList>
    </citation>
    <scope>NUCLEOTIDE SEQUENCE</scope>
    <source>
        <strain evidence="2">HKST-UBA02</strain>
    </source>
</reference>
<keyword evidence="1" id="KW-0812">Transmembrane</keyword>
<feature type="transmembrane region" description="Helical" evidence="1">
    <location>
        <begin position="298"/>
        <end position="316"/>
    </location>
</feature>
<dbReference type="AlphaFoldDB" id="A0A955RW55"/>
<evidence type="ECO:0000256" key="1">
    <source>
        <dbReference type="SAM" id="Phobius"/>
    </source>
</evidence>
<dbReference type="Proteomes" id="UP000699691">
    <property type="component" value="Unassembled WGS sequence"/>
</dbReference>
<organism evidence="2 3">
    <name type="scientific">candidate division WWE3 bacterium</name>
    <dbReference type="NCBI Taxonomy" id="2053526"/>
    <lineage>
        <taxon>Bacteria</taxon>
        <taxon>Katanobacteria</taxon>
    </lineage>
</organism>
<feature type="transmembrane region" description="Helical" evidence="1">
    <location>
        <begin position="21"/>
        <end position="44"/>
    </location>
</feature>
<keyword evidence="1" id="KW-1133">Transmembrane helix</keyword>
<keyword evidence="1" id="KW-0472">Membrane</keyword>
<reference evidence="2" key="2">
    <citation type="journal article" date="2021" name="Microbiome">
        <title>Successional dynamics and alternative stable states in a saline activated sludge microbial community over 9 years.</title>
        <authorList>
            <person name="Wang Y."/>
            <person name="Ye J."/>
            <person name="Ju F."/>
            <person name="Liu L."/>
            <person name="Boyd J.A."/>
            <person name="Deng Y."/>
            <person name="Parks D.H."/>
            <person name="Jiang X."/>
            <person name="Yin X."/>
            <person name="Woodcroft B.J."/>
            <person name="Tyson G.W."/>
            <person name="Hugenholtz P."/>
            <person name="Polz M.F."/>
            <person name="Zhang T."/>
        </authorList>
    </citation>
    <scope>NUCLEOTIDE SEQUENCE</scope>
    <source>
        <strain evidence="2">HKST-UBA02</strain>
    </source>
</reference>